<evidence type="ECO:0000259" key="1">
    <source>
        <dbReference type="Pfam" id="PF00534"/>
    </source>
</evidence>
<dbReference type="GO" id="GO:0016757">
    <property type="term" value="F:glycosyltransferase activity"/>
    <property type="evidence" value="ECO:0007669"/>
    <property type="project" value="InterPro"/>
</dbReference>
<dbReference type="InterPro" id="IPR001296">
    <property type="entry name" value="Glyco_trans_1"/>
</dbReference>
<gene>
    <name evidence="3" type="ORF">SAMN02745176_02020</name>
</gene>
<dbReference type="EMBL" id="FQZS01000012">
    <property type="protein sequence ID" value="SHI98279.1"/>
    <property type="molecule type" value="Genomic_DNA"/>
</dbReference>
<dbReference type="RefSeq" id="WP_073026078.1">
    <property type="nucleotide sequence ID" value="NZ_FQZS01000012.1"/>
</dbReference>
<dbReference type="PANTHER" id="PTHR12526:SF638">
    <property type="entry name" value="SPORE COAT PROTEIN SA"/>
    <property type="match status" value="1"/>
</dbReference>
<protein>
    <submittedName>
        <fullName evidence="3">Glycosyltransferase involved in cell wall bisynthesis</fullName>
    </submittedName>
</protein>
<feature type="domain" description="Glycosyl transferase family 1" evidence="1">
    <location>
        <begin position="189"/>
        <end position="345"/>
    </location>
</feature>
<dbReference type="AlphaFoldDB" id="A0A1M6FKV6"/>
<reference evidence="3 4" key="1">
    <citation type="submission" date="2016-11" db="EMBL/GenBank/DDBJ databases">
        <authorList>
            <person name="Jaros S."/>
            <person name="Januszkiewicz K."/>
            <person name="Wedrychowicz H."/>
        </authorList>
    </citation>
    <scope>NUCLEOTIDE SEQUENCE [LARGE SCALE GENOMIC DNA]</scope>
    <source>
        <strain evidence="3 4">DSM 19022</strain>
    </source>
</reference>
<dbReference type="InterPro" id="IPR028098">
    <property type="entry name" value="Glyco_trans_4-like_N"/>
</dbReference>
<feature type="domain" description="Glycosyltransferase subfamily 4-like N-terminal" evidence="2">
    <location>
        <begin position="13"/>
        <end position="172"/>
    </location>
</feature>
<dbReference type="OrthoDB" id="3199616at2"/>
<accession>A0A1M6FKV6</accession>
<dbReference type="Gene3D" id="3.40.50.2000">
    <property type="entry name" value="Glycogen Phosphorylase B"/>
    <property type="match status" value="2"/>
</dbReference>
<evidence type="ECO:0000313" key="3">
    <source>
        <dbReference type="EMBL" id="SHI98279.1"/>
    </source>
</evidence>
<evidence type="ECO:0000259" key="2">
    <source>
        <dbReference type="Pfam" id="PF13439"/>
    </source>
</evidence>
<sequence length="384" mass="43547">MEKVLHLISGGDVGGAKTHVLTLVKELQKNLVVKIICFMEGPFAQEAREMGIDIMVLPQSKRYDLKVVDTLTGIIKDEGFTIIHSHGARANFITRFIKKKLSIPCVTTIHSDFMLDFKGNLYKHIIYTNLNIFALKKFDYFIAVSQSFKDMLVSRGFPDDRIFVVYNGMDFQEDINYKSRDEFLNERGLAHLKDKKLIGILARLHPVKGHEVFVKAAADVMIDYKDIHFLITGNGGELPSLDSQIKQLGIDKNVHFVGFVDNPYDFLNAIDINVLTSYSESFPYVLLEGARLEKPTIASAVGGIPMLIDDGVNGYLFKAGEDKELSKKLRMMIQDEDKSRSMGKALYIKASENFSLKNLAMDHINIYNKMLNNKKVRSTYEDNR</sequence>
<dbReference type="STRING" id="1122184.SAMN02745176_02020"/>
<dbReference type="Pfam" id="PF13439">
    <property type="entry name" value="Glyco_transf_4"/>
    <property type="match status" value="1"/>
</dbReference>
<keyword evidence="3" id="KW-0808">Transferase</keyword>
<organism evidence="3 4">
    <name type="scientific">Lutispora thermophila DSM 19022</name>
    <dbReference type="NCBI Taxonomy" id="1122184"/>
    <lineage>
        <taxon>Bacteria</taxon>
        <taxon>Bacillati</taxon>
        <taxon>Bacillota</taxon>
        <taxon>Clostridia</taxon>
        <taxon>Lutisporales</taxon>
        <taxon>Lutisporaceae</taxon>
        <taxon>Lutispora</taxon>
    </lineage>
</organism>
<evidence type="ECO:0000313" key="4">
    <source>
        <dbReference type="Proteomes" id="UP000184442"/>
    </source>
</evidence>
<dbReference type="SUPFAM" id="SSF53756">
    <property type="entry name" value="UDP-Glycosyltransferase/glycogen phosphorylase"/>
    <property type="match status" value="1"/>
</dbReference>
<dbReference type="Proteomes" id="UP000184442">
    <property type="component" value="Unassembled WGS sequence"/>
</dbReference>
<keyword evidence="4" id="KW-1185">Reference proteome</keyword>
<dbReference type="Pfam" id="PF00534">
    <property type="entry name" value="Glycos_transf_1"/>
    <property type="match status" value="1"/>
</dbReference>
<name>A0A1M6FKV6_9FIRM</name>
<proteinExistence type="predicted"/>
<dbReference type="PANTHER" id="PTHR12526">
    <property type="entry name" value="GLYCOSYLTRANSFERASE"/>
    <property type="match status" value="1"/>
</dbReference>